<dbReference type="RefSeq" id="WP_226544611.1">
    <property type="nucleotide sequence ID" value="NZ_JAJAPW010000009.1"/>
</dbReference>
<dbReference type="AlphaFoldDB" id="A0A9X1I2F0"/>
<dbReference type="Proteomes" id="UP001139199">
    <property type="component" value="Unassembled WGS sequence"/>
</dbReference>
<evidence type="ECO:0000313" key="1">
    <source>
        <dbReference type="EMBL" id="MCB4800131.1"/>
    </source>
</evidence>
<reference evidence="1" key="1">
    <citation type="submission" date="2021-10" db="EMBL/GenBank/DDBJ databases">
        <title>Tamlana sargassums sp. nov., and Tamlana laminarinivorans sp. nov., two new bacteria isolated from the brown alga.</title>
        <authorList>
            <person name="Li J."/>
        </authorList>
    </citation>
    <scope>NUCLEOTIDE SEQUENCE</scope>
    <source>
        <strain evidence="1">PT2-4</strain>
    </source>
</reference>
<accession>A0A9X1I2F0</accession>
<protein>
    <submittedName>
        <fullName evidence="1">Uncharacterized protein</fullName>
    </submittedName>
</protein>
<organism evidence="1 2">
    <name type="scientific">Neotamlana laminarinivorans</name>
    <dbReference type="NCBI Taxonomy" id="2883124"/>
    <lineage>
        <taxon>Bacteria</taxon>
        <taxon>Pseudomonadati</taxon>
        <taxon>Bacteroidota</taxon>
        <taxon>Flavobacteriia</taxon>
        <taxon>Flavobacteriales</taxon>
        <taxon>Flavobacteriaceae</taxon>
        <taxon>Neotamlana</taxon>
    </lineage>
</organism>
<sequence length="108" mass="11818">MTSCGSSISPSQVNDTLPSLTQATYYNQVNAAEAQNSGKCKLLTKSRNYVAPIGFTVKNDLKNGARGIDEWVQLDGGNAYVLTNFKWVTVDHQGSTQLHIDFNTMVCE</sequence>
<name>A0A9X1I2F0_9FLAO</name>
<evidence type="ECO:0000313" key="2">
    <source>
        <dbReference type="Proteomes" id="UP001139199"/>
    </source>
</evidence>
<dbReference type="EMBL" id="JAJAPW010000009">
    <property type="protein sequence ID" value="MCB4800131.1"/>
    <property type="molecule type" value="Genomic_DNA"/>
</dbReference>
<keyword evidence="2" id="KW-1185">Reference proteome</keyword>
<proteinExistence type="predicted"/>
<gene>
    <name evidence="1" type="ORF">LG649_14865</name>
</gene>
<comment type="caution">
    <text evidence="1">The sequence shown here is derived from an EMBL/GenBank/DDBJ whole genome shotgun (WGS) entry which is preliminary data.</text>
</comment>